<keyword evidence="1" id="KW-0812">Transmembrane</keyword>
<keyword evidence="3" id="KW-1185">Reference proteome</keyword>
<protein>
    <submittedName>
        <fullName evidence="2">Uncharacterized protein</fullName>
    </submittedName>
</protein>
<accession>A0A139ATX8</accession>
<gene>
    <name evidence="2" type="ORF">M427DRAFT_52434</name>
</gene>
<proteinExistence type="predicted"/>
<evidence type="ECO:0000313" key="3">
    <source>
        <dbReference type="Proteomes" id="UP000070544"/>
    </source>
</evidence>
<name>A0A139ATX8_GONPJ</name>
<keyword evidence="1" id="KW-1133">Transmembrane helix</keyword>
<dbReference type="Proteomes" id="UP000070544">
    <property type="component" value="Unassembled WGS sequence"/>
</dbReference>
<evidence type="ECO:0000256" key="1">
    <source>
        <dbReference type="SAM" id="Phobius"/>
    </source>
</evidence>
<feature type="transmembrane region" description="Helical" evidence="1">
    <location>
        <begin position="21"/>
        <end position="40"/>
    </location>
</feature>
<dbReference type="EMBL" id="KQ965736">
    <property type="protein sequence ID" value="KXS20181.1"/>
    <property type="molecule type" value="Genomic_DNA"/>
</dbReference>
<reference evidence="2 3" key="1">
    <citation type="journal article" date="2015" name="Genome Biol. Evol.">
        <title>Phylogenomic analyses indicate that early fungi evolved digesting cell walls of algal ancestors of land plants.</title>
        <authorList>
            <person name="Chang Y."/>
            <person name="Wang S."/>
            <person name="Sekimoto S."/>
            <person name="Aerts A.L."/>
            <person name="Choi C."/>
            <person name="Clum A."/>
            <person name="LaButti K.M."/>
            <person name="Lindquist E.A."/>
            <person name="Yee Ngan C."/>
            <person name="Ohm R.A."/>
            <person name="Salamov A.A."/>
            <person name="Grigoriev I.V."/>
            <person name="Spatafora J.W."/>
            <person name="Berbee M.L."/>
        </authorList>
    </citation>
    <scope>NUCLEOTIDE SEQUENCE [LARGE SCALE GENOMIC DNA]</scope>
    <source>
        <strain evidence="2 3">JEL478</strain>
    </source>
</reference>
<evidence type="ECO:0000313" key="2">
    <source>
        <dbReference type="EMBL" id="KXS20181.1"/>
    </source>
</evidence>
<organism evidence="2 3">
    <name type="scientific">Gonapodya prolifera (strain JEL478)</name>
    <name type="common">Monoblepharis prolifera</name>
    <dbReference type="NCBI Taxonomy" id="1344416"/>
    <lineage>
        <taxon>Eukaryota</taxon>
        <taxon>Fungi</taxon>
        <taxon>Fungi incertae sedis</taxon>
        <taxon>Chytridiomycota</taxon>
        <taxon>Chytridiomycota incertae sedis</taxon>
        <taxon>Monoblepharidomycetes</taxon>
        <taxon>Monoblepharidales</taxon>
        <taxon>Gonapodyaceae</taxon>
        <taxon>Gonapodya</taxon>
    </lineage>
</organism>
<sequence>MAKSKNHTVSHPRCDMEKGGNLRLYTCVIVSFCDLVMYFLPYSLIPEPQPKPQSPP</sequence>
<dbReference type="AlphaFoldDB" id="A0A139ATX8"/>
<keyword evidence="1" id="KW-0472">Membrane</keyword>